<dbReference type="GO" id="GO:0008831">
    <property type="term" value="F:dTDP-4-dehydrorhamnose reductase activity"/>
    <property type="evidence" value="ECO:0007669"/>
    <property type="project" value="UniProtKB-EC"/>
</dbReference>
<dbReference type="InterPro" id="IPR005913">
    <property type="entry name" value="dTDP_dehydrorham_reduct"/>
</dbReference>
<dbReference type="STRING" id="561061.SAMN05660862_3699"/>
<name>A0A1X7L8N7_9SPHI</name>
<gene>
    <name evidence="8" type="ORF">SAMN05660862_3699</name>
</gene>
<evidence type="ECO:0000256" key="2">
    <source>
        <dbReference type="ARBA" id="ARBA00010944"/>
    </source>
</evidence>
<dbReference type="EC" id="1.1.1.133" evidence="3 6"/>
<dbReference type="InterPro" id="IPR029903">
    <property type="entry name" value="RmlD-like-bd"/>
</dbReference>
<proteinExistence type="inferred from homology"/>
<protein>
    <recommendedName>
        <fullName evidence="4 6">dTDP-4-dehydrorhamnose reductase</fullName>
        <ecNumber evidence="3 6">1.1.1.133</ecNumber>
    </recommendedName>
</protein>
<dbReference type="Proteomes" id="UP000192980">
    <property type="component" value="Unassembled WGS sequence"/>
</dbReference>
<dbReference type="PANTHER" id="PTHR10491">
    <property type="entry name" value="DTDP-4-DEHYDRORHAMNOSE REDUCTASE"/>
    <property type="match status" value="1"/>
</dbReference>
<dbReference type="UniPathway" id="UPA00124"/>
<dbReference type="AlphaFoldDB" id="A0A1X7L8N7"/>
<evidence type="ECO:0000256" key="4">
    <source>
        <dbReference type="ARBA" id="ARBA00017099"/>
    </source>
</evidence>
<dbReference type="Gene3D" id="3.40.50.720">
    <property type="entry name" value="NAD(P)-binding Rossmann-like Domain"/>
    <property type="match status" value="1"/>
</dbReference>
<organism evidence="8 9">
    <name type="scientific">Sphingobacterium psychroaquaticum</name>
    <dbReference type="NCBI Taxonomy" id="561061"/>
    <lineage>
        <taxon>Bacteria</taxon>
        <taxon>Pseudomonadati</taxon>
        <taxon>Bacteroidota</taxon>
        <taxon>Sphingobacteriia</taxon>
        <taxon>Sphingobacteriales</taxon>
        <taxon>Sphingobacteriaceae</taxon>
        <taxon>Sphingobacterium</taxon>
    </lineage>
</organism>
<evidence type="ECO:0000259" key="7">
    <source>
        <dbReference type="Pfam" id="PF04321"/>
    </source>
</evidence>
<dbReference type="GO" id="GO:0005829">
    <property type="term" value="C:cytosol"/>
    <property type="evidence" value="ECO:0007669"/>
    <property type="project" value="TreeGrafter"/>
</dbReference>
<dbReference type="RefSeq" id="WP_085474381.1">
    <property type="nucleotide sequence ID" value="NZ_FXAU01000008.1"/>
</dbReference>
<dbReference type="GO" id="GO:0019305">
    <property type="term" value="P:dTDP-rhamnose biosynthetic process"/>
    <property type="evidence" value="ECO:0007669"/>
    <property type="project" value="UniProtKB-UniPathway"/>
</dbReference>
<evidence type="ECO:0000256" key="6">
    <source>
        <dbReference type="RuleBase" id="RU364082"/>
    </source>
</evidence>
<evidence type="ECO:0000256" key="5">
    <source>
        <dbReference type="ARBA" id="ARBA00048200"/>
    </source>
</evidence>
<dbReference type="CDD" id="cd05254">
    <property type="entry name" value="dTDP_HR_like_SDR_e"/>
    <property type="match status" value="1"/>
</dbReference>
<evidence type="ECO:0000313" key="8">
    <source>
        <dbReference type="EMBL" id="SMG49763.1"/>
    </source>
</evidence>
<comment type="function">
    <text evidence="6">Catalyzes the reduction of dTDP-6-deoxy-L-lyxo-4-hexulose to yield dTDP-L-rhamnose.</text>
</comment>
<reference evidence="8 9" key="1">
    <citation type="submission" date="2017-04" db="EMBL/GenBank/DDBJ databases">
        <authorList>
            <person name="Afonso C.L."/>
            <person name="Miller P.J."/>
            <person name="Scott M.A."/>
            <person name="Spackman E."/>
            <person name="Goraichik I."/>
            <person name="Dimitrov K.M."/>
            <person name="Suarez D.L."/>
            <person name="Swayne D.E."/>
        </authorList>
    </citation>
    <scope>NUCLEOTIDE SEQUENCE [LARGE SCALE GENOMIC DNA]</scope>
    <source>
        <strain evidence="8 9">DSM 22418</strain>
    </source>
</reference>
<dbReference type="EMBL" id="FXAU01000008">
    <property type="protein sequence ID" value="SMG49763.1"/>
    <property type="molecule type" value="Genomic_DNA"/>
</dbReference>
<evidence type="ECO:0000256" key="1">
    <source>
        <dbReference type="ARBA" id="ARBA00004781"/>
    </source>
</evidence>
<keyword evidence="6" id="KW-0560">Oxidoreductase</keyword>
<keyword evidence="9" id="KW-1185">Reference proteome</keyword>
<comment type="pathway">
    <text evidence="1 6">Carbohydrate biosynthesis; dTDP-L-rhamnose biosynthesis.</text>
</comment>
<dbReference type="InterPro" id="IPR036291">
    <property type="entry name" value="NAD(P)-bd_dom_sf"/>
</dbReference>
<dbReference type="SUPFAM" id="SSF51735">
    <property type="entry name" value="NAD(P)-binding Rossmann-fold domains"/>
    <property type="match status" value="1"/>
</dbReference>
<dbReference type="OrthoDB" id="9803892at2"/>
<accession>A0A1X7L8N7</accession>
<sequence>MRILLTGSNGFLGQKLTDMLLDRNDVSLFCTSKSPNRNPNQSGYAFQQIALEDREDLRQAITSFKPTHIIHTAAMSSVEACEQEPERCQQVNVETPRLLAEIAAQHHIHYTFISTDFVFDGQNGPYRETDPTGPCNAYGNSKIKAETAVLAANPQAAILRTILVYGVIADKNRSNLILWAKSKLENKEPIQVVSDQWRMPTWVDDLARACILAAEKQAAGLYHISGDTLYSIIEVVQQVADYWQLDKSLIRPIAAETIGQAKNRPRTTGFILDKAKTQLGYTPTPLEETFRQMDIQLLKLQQS</sequence>
<dbReference type="Pfam" id="PF04321">
    <property type="entry name" value="RmlD_sub_bind"/>
    <property type="match status" value="1"/>
</dbReference>
<comment type="catalytic activity">
    <reaction evidence="5">
        <text>dTDP-beta-L-rhamnose + NADP(+) = dTDP-4-dehydro-beta-L-rhamnose + NADPH + H(+)</text>
        <dbReference type="Rhea" id="RHEA:21796"/>
        <dbReference type="ChEBI" id="CHEBI:15378"/>
        <dbReference type="ChEBI" id="CHEBI:57510"/>
        <dbReference type="ChEBI" id="CHEBI:57783"/>
        <dbReference type="ChEBI" id="CHEBI:58349"/>
        <dbReference type="ChEBI" id="CHEBI:62830"/>
        <dbReference type="EC" id="1.1.1.133"/>
    </reaction>
</comment>
<keyword evidence="6" id="KW-0521">NADP</keyword>
<dbReference type="PANTHER" id="PTHR10491:SF4">
    <property type="entry name" value="METHIONINE ADENOSYLTRANSFERASE 2 SUBUNIT BETA"/>
    <property type="match status" value="1"/>
</dbReference>
<evidence type="ECO:0000256" key="3">
    <source>
        <dbReference type="ARBA" id="ARBA00012929"/>
    </source>
</evidence>
<comment type="similarity">
    <text evidence="2 6">Belongs to the dTDP-4-dehydrorhamnose reductase family.</text>
</comment>
<feature type="domain" description="RmlD-like substrate binding" evidence="7">
    <location>
        <begin position="1"/>
        <end position="292"/>
    </location>
</feature>
<evidence type="ECO:0000313" key="9">
    <source>
        <dbReference type="Proteomes" id="UP000192980"/>
    </source>
</evidence>